<name>A0A426G8P8_STRSU</name>
<evidence type="ECO:0008006" key="3">
    <source>
        <dbReference type="Google" id="ProtNLM"/>
    </source>
</evidence>
<sequence length="80" mass="9413">MKVLLYIVNALSCLNDRFEAKIKARNQYFKEVMKEFSELYDRGCAGELKLPENALEKFAKTRNIKQVEKLNRQIKEMNGL</sequence>
<dbReference type="EMBL" id="RRZQ01000003">
    <property type="protein sequence ID" value="RRN51400.1"/>
    <property type="molecule type" value="Genomic_DNA"/>
</dbReference>
<organism evidence="1 2">
    <name type="scientific">Streptococcus suis</name>
    <dbReference type="NCBI Taxonomy" id="1307"/>
    <lineage>
        <taxon>Bacteria</taxon>
        <taxon>Bacillati</taxon>
        <taxon>Bacillota</taxon>
        <taxon>Bacilli</taxon>
        <taxon>Lactobacillales</taxon>
        <taxon>Streptococcaceae</taxon>
        <taxon>Streptococcus</taxon>
    </lineage>
</organism>
<evidence type="ECO:0000313" key="1">
    <source>
        <dbReference type="EMBL" id="RRN51400.1"/>
    </source>
</evidence>
<comment type="caution">
    <text evidence="1">The sequence shown here is derived from an EMBL/GenBank/DDBJ whole genome shotgun (WGS) entry which is preliminary data.</text>
</comment>
<evidence type="ECO:0000313" key="2">
    <source>
        <dbReference type="Proteomes" id="UP000281324"/>
    </source>
</evidence>
<gene>
    <name evidence="1" type="ORF">EI219_02115</name>
</gene>
<dbReference type="RefSeq" id="WP_024382510.1">
    <property type="nucleotide sequence ID" value="NZ_JAGFVA010000018.1"/>
</dbReference>
<dbReference type="AlphaFoldDB" id="A0A426G8P8"/>
<proteinExistence type="predicted"/>
<dbReference type="Proteomes" id="UP000281324">
    <property type="component" value="Unassembled WGS sequence"/>
</dbReference>
<protein>
    <recommendedName>
        <fullName evidence="3">Phage protein</fullName>
    </recommendedName>
</protein>
<reference evidence="1 2" key="1">
    <citation type="submission" date="2018-11" db="EMBL/GenBank/DDBJ databases">
        <title>Changes in penicillin susceptibility of Streptococcus suis isolates by amino acid alterations in the penicillin-binding protein.</title>
        <authorList>
            <person name="Niemann L."/>
            <person name="Eichhorn I."/>
        </authorList>
    </citation>
    <scope>NUCLEOTIDE SEQUENCE [LARGE SCALE GENOMIC DNA]</scope>
    <source>
        <strain evidence="1 2">IMT40201</strain>
    </source>
</reference>
<accession>A0A426G8P8</accession>